<protein>
    <recommendedName>
        <fullName evidence="2">Glutamine amidotransferase domain-containing protein</fullName>
    </recommendedName>
</protein>
<dbReference type="Pfam" id="PF00117">
    <property type="entry name" value="GATase"/>
    <property type="match status" value="1"/>
</dbReference>
<dbReference type="HOGENOM" id="CLU_1620933_0_0_1"/>
<dbReference type="GO" id="GO:0034722">
    <property type="term" value="F:gamma-glutamyl-peptidase activity"/>
    <property type="evidence" value="ECO:0007669"/>
    <property type="project" value="TreeGrafter"/>
</dbReference>
<dbReference type="EMBL" id="CAQQ02163763">
    <property type="status" value="NOT_ANNOTATED_CDS"/>
    <property type="molecule type" value="Genomic_DNA"/>
</dbReference>
<dbReference type="AlphaFoldDB" id="T1GLF5"/>
<dbReference type="Proteomes" id="UP000015102">
    <property type="component" value="Unassembled WGS sequence"/>
</dbReference>
<reference evidence="3" key="2">
    <citation type="submission" date="2015-06" db="UniProtKB">
        <authorList>
            <consortium name="EnsemblMetazoa"/>
        </authorList>
    </citation>
    <scope>IDENTIFICATION</scope>
</reference>
<organism evidence="3 4">
    <name type="scientific">Megaselia scalaris</name>
    <name type="common">Humpbacked fly</name>
    <name type="synonym">Phora scalaris</name>
    <dbReference type="NCBI Taxonomy" id="36166"/>
    <lineage>
        <taxon>Eukaryota</taxon>
        <taxon>Metazoa</taxon>
        <taxon>Ecdysozoa</taxon>
        <taxon>Arthropoda</taxon>
        <taxon>Hexapoda</taxon>
        <taxon>Insecta</taxon>
        <taxon>Pterygota</taxon>
        <taxon>Neoptera</taxon>
        <taxon>Endopterygota</taxon>
        <taxon>Diptera</taxon>
        <taxon>Brachycera</taxon>
        <taxon>Muscomorpha</taxon>
        <taxon>Platypezoidea</taxon>
        <taxon>Phoridae</taxon>
        <taxon>Megaseliini</taxon>
        <taxon>Megaselia</taxon>
    </lineage>
</organism>
<feature type="active site" description="Proton donor" evidence="1">
    <location>
        <position position="152"/>
    </location>
</feature>
<dbReference type="SUPFAM" id="SSF52317">
    <property type="entry name" value="Class I glutamine amidotransferase-like"/>
    <property type="match status" value="1"/>
</dbReference>
<dbReference type="InterPro" id="IPR029062">
    <property type="entry name" value="Class_I_gatase-like"/>
</dbReference>
<name>T1GLF5_MEGSC</name>
<dbReference type="OMA" id="ASQWHLE"/>
<dbReference type="STRING" id="36166.T1GLF5"/>
<dbReference type="PRINTS" id="PR00096">
    <property type="entry name" value="GATASE"/>
</dbReference>
<dbReference type="GO" id="GO:0046900">
    <property type="term" value="P:tetrahydrofolylpolyglutamate metabolic process"/>
    <property type="evidence" value="ECO:0007669"/>
    <property type="project" value="TreeGrafter"/>
</dbReference>
<sequence length="164" mass="19100">MTILVPGGRVYFEDKYNNDSIFPNKCVPSFQKIYKIALDMNKNRKQYFPIFGICLGFQLLLCSSNDNIQRIEGCNNEENSVPFHILESGKLFENLDMIGNPNVRYNQIYRILEETLKNSDWNILSTAEDRDGNKFVAAVEHKDYPFFGVQFHPEKSMEIQEDNN</sequence>
<evidence type="ECO:0000313" key="3">
    <source>
        <dbReference type="EnsemblMetazoa" id="MESCA004356-PA"/>
    </source>
</evidence>
<evidence type="ECO:0000259" key="2">
    <source>
        <dbReference type="Pfam" id="PF00117"/>
    </source>
</evidence>
<proteinExistence type="predicted"/>
<dbReference type="InterPro" id="IPR015527">
    <property type="entry name" value="Pept_C26_g-glut_hydrolase"/>
</dbReference>
<dbReference type="GO" id="GO:0005773">
    <property type="term" value="C:vacuole"/>
    <property type="evidence" value="ECO:0007669"/>
    <property type="project" value="TreeGrafter"/>
</dbReference>
<reference evidence="4" key="1">
    <citation type="submission" date="2013-02" db="EMBL/GenBank/DDBJ databases">
        <authorList>
            <person name="Hughes D."/>
        </authorList>
    </citation>
    <scope>NUCLEOTIDE SEQUENCE</scope>
    <source>
        <strain>Durham</strain>
        <strain evidence="4">NC isolate 2 -- Noor lab</strain>
    </source>
</reference>
<keyword evidence="4" id="KW-1185">Reference proteome</keyword>
<feature type="domain" description="Glutamine amidotransferase" evidence="2">
    <location>
        <begin position="36"/>
        <end position="160"/>
    </location>
</feature>
<dbReference type="EnsemblMetazoa" id="MESCA004356-RA">
    <property type="protein sequence ID" value="MESCA004356-PA"/>
    <property type="gene ID" value="MESCA004356"/>
</dbReference>
<accession>T1GLF5</accession>
<feature type="active site" description="Nucleophile" evidence="1">
    <location>
        <position position="54"/>
    </location>
</feature>
<evidence type="ECO:0000256" key="1">
    <source>
        <dbReference type="PIRSR" id="PIRSR615527-1"/>
    </source>
</evidence>
<dbReference type="PROSITE" id="PS51273">
    <property type="entry name" value="GATASE_TYPE_1"/>
    <property type="match status" value="1"/>
</dbReference>
<dbReference type="Gene3D" id="3.40.50.880">
    <property type="match status" value="1"/>
</dbReference>
<evidence type="ECO:0000313" key="4">
    <source>
        <dbReference type="Proteomes" id="UP000015102"/>
    </source>
</evidence>
<dbReference type="PANTHER" id="PTHR11315:SF0">
    <property type="entry name" value="FOLATE GAMMA-GLUTAMYL HYDROLASE"/>
    <property type="match status" value="1"/>
</dbReference>
<dbReference type="PANTHER" id="PTHR11315">
    <property type="entry name" value="PROTEASE FAMILY C26 GAMMA-GLUTAMYL HYDROLASE"/>
    <property type="match status" value="1"/>
</dbReference>
<dbReference type="InterPro" id="IPR017926">
    <property type="entry name" value="GATASE"/>
</dbReference>